<keyword evidence="3" id="KW-1185">Reference proteome</keyword>
<accession>A0AAN7UU91</accession>
<gene>
    <name evidence="2" type="ORF">RRF57_009953</name>
</gene>
<dbReference type="EMBL" id="JAWHQM010000039">
    <property type="protein sequence ID" value="KAK5634239.1"/>
    <property type="molecule type" value="Genomic_DNA"/>
</dbReference>
<dbReference type="GO" id="GO:0050660">
    <property type="term" value="F:flavin adenine dinucleotide binding"/>
    <property type="evidence" value="ECO:0007669"/>
    <property type="project" value="InterPro"/>
</dbReference>
<dbReference type="Gene3D" id="3.50.50.60">
    <property type="entry name" value="FAD/NAD(P)-binding domain"/>
    <property type="match status" value="1"/>
</dbReference>
<evidence type="ECO:0000256" key="1">
    <source>
        <dbReference type="ARBA" id="ARBA00010790"/>
    </source>
</evidence>
<evidence type="ECO:0000313" key="2">
    <source>
        <dbReference type="EMBL" id="KAK5634239.1"/>
    </source>
</evidence>
<dbReference type="PANTHER" id="PTHR11552">
    <property type="entry name" value="GLUCOSE-METHANOL-CHOLINE GMC OXIDOREDUCTASE"/>
    <property type="match status" value="1"/>
</dbReference>
<dbReference type="InterPro" id="IPR036188">
    <property type="entry name" value="FAD/NAD-bd_sf"/>
</dbReference>
<dbReference type="SUPFAM" id="SSF51905">
    <property type="entry name" value="FAD/NAD(P)-binding domain"/>
    <property type="match status" value="1"/>
</dbReference>
<organism evidence="2 3">
    <name type="scientific">Xylaria bambusicola</name>
    <dbReference type="NCBI Taxonomy" id="326684"/>
    <lineage>
        <taxon>Eukaryota</taxon>
        <taxon>Fungi</taxon>
        <taxon>Dikarya</taxon>
        <taxon>Ascomycota</taxon>
        <taxon>Pezizomycotina</taxon>
        <taxon>Sordariomycetes</taxon>
        <taxon>Xylariomycetidae</taxon>
        <taxon>Xylariales</taxon>
        <taxon>Xylariaceae</taxon>
        <taxon>Xylaria</taxon>
    </lineage>
</organism>
<comment type="caution">
    <text evidence="2">The sequence shown here is derived from an EMBL/GenBank/DDBJ whole genome shotgun (WGS) entry which is preliminary data.</text>
</comment>
<evidence type="ECO:0008006" key="4">
    <source>
        <dbReference type="Google" id="ProtNLM"/>
    </source>
</evidence>
<dbReference type="InterPro" id="IPR012132">
    <property type="entry name" value="GMC_OxRdtase"/>
</dbReference>
<comment type="similarity">
    <text evidence="1">Belongs to the GMC oxidoreductase family.</text>
</comment>
<dbReference type="Gene3D" id="3.30.560.10">
    <property type="entry name" value="Glucose Oxidase, domain 3"/>
    <property type="match status" value="1"/>
</dbReference>
<reference evidence="2 3" key="1">
    <citation type="submission" date="2023-10" db="EMBL/GenBank/DDBJ databases">
        <title>Draft genome sequence of Xylaria bambusicola isolate GMP-LS, the root and basal stem rot pathogen of sugarcane in Indonesia.</title>
        <authorList>
            <person name="Selvaraj P."/>
            <person name="Muralishankar V."/>
            <person name="Muruganantham S."/>
            <person name="Sp S."/>
            <person name="Haryani S."/>
            <person name="Lau K.J.X."/>
            <person name="Naqvi N.I."/>
        </authorList>
    </citation>
    <scope>NUCLEOTIDE SEQUENCE [LARGE SCALE GENOMIC DNA]</scope>
    <source>
        <strain evidence="2">GMP-LS</strain>
    </source>
</reference>
<sequence length="99" mass="10229">MAVEGKFCDFIVVGAGVAGCALASGLARSKGRTHVLLLEAGSANNDPALCDLKNTFTQYTNTSQNWGYKSTPLARVNNREIGMGTGKGLGGSTAINFAC</sequence>
<dbReference type="Proteomes" id="UP001305414">
    <property type="component" value="Unassembled WGS sequence"/>
</dbReference>
<protein>
    <recommendedName>
        <fullName evidence="4">Glucose-methanol-choline oxidoreductase N-terminal domain-containing protein</fullName>
    </recommendedName>
</protein>
<dbReference type="PROSITE" id="PS51257">
    <property type="entry name" value="PROKAR_LIPOPROTEIN"/>
    <property type="match status" value="1"/>
</dbReference>
<proteinExistence type="inferred from homology"/>
<dbReference type="Pfam" id="PF05834">
    <property type="entry name" value="Lycopene_cycl"/>
    <property type="match status" value="1"/>
</dbReference>
<dbReference type="GO" id="GO:0016491">
    <property type="term" value="F:oxidoreductase activity"/>
    <property type="evidence" value="ECO:0007669"/>
    <property type="project" value="TreeGrafter"/>
</dbReference>
<evidence type="ECO:0000313" key="3">
    <source>
        <dbReference type="Proteomes" id="UP001305414"/>
    </source>
</evidence>
<dbReference type="AlphaFoldDB" id="A0AAN7UU91"/>
<dbReference type="PANTHER" id="PTHR11552:SF134">
    <property type="entry name" value="GLUCOSE-METHANOL-CHOLINE OXIDOREDUCTASE N-TERMINAL DOMAIN-CONTAINING PROTEIN"/>
    <property type="match status" value="1"/>
</dbReference>
<name>A0AAN7UU91_9PEZI</name>